<keyword evidence="1" id="KW-0472">Membrane</keyword>
<feature type="transmembrane region" description="Helical" evidence="1">
    <location>
        <begin position="295"/>
        <end position="314"/>
    </location>
</feature>
<dbReference type="Pfam" id="PF01757">
    <property type="entry name" value="Acyl_transf_3"/>
    <property type="match status" value="1"/>
</dbReference>
<keyword evidence="1" id="KW-1133">Transmembrane helix</keyword>
<feature type="domain" description="SGNH" evidence="3">
    <location>
        <begin position="417"/>
        <end position="626"/>
    </location>
</feature>
<reference evidence="4 5" key="1">
    <citation type="submission" date="2021-04" db="EMBL/GenBank/DDBJ databases">
        <title>Pseudomonas boanensis sp. nov., a bacterium isolated from river water used for household purposes in Boane District, Mozambique.</title>
        <authorList>
            <person name="Nicklasson M."/>
            <person name="Martin-Rodriguez A.J."/>
            <person name="Thorell K."/>
            <person name="Neves L."/>
            <person name="Mussagy A."/>
            <person name="Rydberg H.A."/>
            <person name="Hernroth B."/>
            <person name="Svensson-Stadler L."/>
            <person name="Sjoling A."/>
        </authorList>
    </citation>
    <scope>NUCLEOTIDE SEQUENCE [LARGE SCALE GENOMIC DNA]</scope>
    <source>
        <strain evidence="4 5">DB1</strain>
    </source>
</reference>
<feature type="transmembrane region" description="Helical" evidence="1">
    <location>
        <begin position="160"/>
        <end position="182"/>
    </location>
</feature>
<feature type="transmembrane region" description="Helical" evidence="1">
    <location>
        <begin position="55"/>
        <end position="79"/>
    </location>
</feature>
<dbReference type="Proteomes" id="UP001519667">
    <property type="component" value="Unassembled WGS sequence"/>
</dbReference>
<feature type="transmembrane region" description="Helical" evidence="1">
    <location>
        <begin position="247"/>
        <end position="264"/>
    </location>
</feature>
<evidence type="ECO:0000256" key="1">
    <source>
        <dbReference type="SAM" id="Phobius"/>
    </source>
</evidence>
<gene>
    <name evidence="4" type="ORF">J7302_22205</name>
</gene>
<proteinExistence type="predicted"/>
<feature type="transmembrane region" description="Helical" evidence="1">
    <location>
        <begin position="372"/>
        <end position="389"/>
    </location>
</feature>
<feature type="transmembrane region" description="Helical" evidence="1">
    <location>
        <begin position="189"/>
        <end position="204"/>
    </location>
</feature>
<evidence type="ECO:0000259" key="3">
    <source>
        <dbReference type="Pfam" id="PF19040"/>
    </source>
</evidence>
<dbReference type="RefSeq" id="WP_215379791.1">
    <property type="nucleotide sequence ID" value="NZ_JAGTIS010000016.1"/>
</dbReference>
<feature type="transmembrane region" description="Helical" evidence="1">
    <location>
        <begin position="100"/>
        <end position="119"/>
    </location>
</feature>
<sequence>MPSANKYIDQPSTVHQLSRSLESANAPALLQRDDIQGLRAIAVMAVILFHTNKNWLPGGFVGVDVFLVISGFLITSIISRQQQSGRFKFSEFYLSRLKRIVPAYVALLAIVSGVMAVLLTPDDFRFFEKSLKAAAYFNSNQYFAGFGNYFAPTAHELPLIHTWSLAVEMQFYLILPLLLVVVPARFHRLLLPSLAMALTAYVTYRLNDPGNRQEMYFSLVARIPEFLLGSCLAIFKPGDNWSPRLANILACIGLGLVMGSFCWINESLAFPGVTALVPCLGVMLMIAARRSAISSVLSTGTMVWIGALSYSLYLWHWPILSAMRYYTGQYELQLAYLLSFALLTLGLSYLSYRFIECPFRSQGTGRSTIKRIAVVGLITVPMLTLSETLNRSVIDPLPLEQTRYAPSGTICHGTIIGDCIRGDHDSQNTLLVLGDSHAAQLNVFFDVVGRANLLAARVITGSSCVTIPGFDIERLPEWAQAPCRSQIDAAAPFLQKADKIVIAAMWQYQAQSDKFLQAFDQFLASTDARSQQVLVMAQLPMFNTNMQRMNRFERLGLPVVRTRNEEWQTANSRIAQIVAQHKSARFLDLSESELFSAAPFDEGVLIYFDNHHLNEIGSTRYGEMAAPSFKDF</sequence>
<dbReference type="PANTHER" id="PTHR23028">
    <property type="entry name" value="ACETYLTRANSFERASE"/>
    <property type="match status" value="1"/>
</dbReference>
<keyword evidence="4" id="KW-0012">Acyltransferase</keyword>
<dbReference type="InterPro" id="IPR002656">
    <property type="entry name" value="Acyl_transf_3_dom"/>
</dbReference>
<accession>A0ABS5XM95</accession>
<feature type="domain" description="Acyltransferase 3" evidence="2">
    <location>
        <begin position="34"/>
        <end position="352"/>
    </location>
</feature>
<evidence type="ECO:0000313" key="5">
    <source>
        <dbReference type="Proteomes" id="UP001519667"/>
    </source>
</evidence>
<protein>
    <submittedName>
        <fullName evidence="4">Acyltransferase</fullName>
    </submittedName>
</protein>
<feature type="transmembrane region" description="Helical" evidence="1">
    <location>
        <begin position="270"/>
        <end position="288"/>
    </location>
</feature>
<dbReference type="EMBL" id="JAGTIS010000016">
    <property type="protein sequence ID" value="MBT8768824.1"/>
    <property type="molecule type" value="Genomic_DNA"/>
</dbReference>
<feature type="transmembrane region" description="Helical" evidence="1">
    <location>
        <begin position="334"/>
        <end position="352"/>
    </location>
</feature>
<keyword evidence="1" id="KW-0812">Transmembrane</keyword>
<feature type="transmembrane region" description="Helical" evidence="1">
    <location>
        <begin position="216"/>
        <end position="235"/>
    </location>
</feature>
<dbReference type="PANTHER" id="PTHR23028:SF53">
    <property type="entry name" value="ACYL_TRANSF_3 DOMAIN-CONTAINING PROTEIN"/>
    <property type="match status" value="1"/>
</dbReference>
<keyword evidence="4" id="KW-0808">Transferase</keyword>
<keyword evidence="5" id="KW-1185">Reference proteome</keyword>
<name>A0ABS5XM95_9GAMM</name>
<dbReference type="SUPFAM" id="SSF52266">
    <property type="entry name" value="SGNH hydrolase"/>
    <property type="match status" value="1"/>
</dbReference>
<evidence type="ECO:0000313" key="4">
    <source>
        <dbReference type="EMBL" id="MBT8768824.1"/>
    </source>
</evidence>
<dbReference type="InterPro" id="IPR043968">
    <property type="entry name" value="SGNH"/>
</dbReference>
<dbReference type="Pfam" id="PF19040">
    <property type="entry name" value="SGNH"/>
    <property type="match status" value="1"/>
</dbReference>
<organism evidence="4 5">
    <name type="scientific">Metapseudomonas boanensis</name>
    <dbReference type="NCBI Taxonomy" id="2822138"/>
    <lineage>
        <taxon>Bacteria</taxon>
        <taxon>Pseudomonadati</taxon>
        <taxon>Pseudomonadota</taxon>
        <taxon>Gammaproteobacteria</taxon>
        <taxon>Pseudomonadales</taxon>
        <taxon>Pseudomonadaceae</taxon>
        <taxon>Metapseudomonas</taxon>
    </lineage>
</organism>
<dbReference type="GO" id="GO:0016746">
    <property type="term" value="F:acyltransferase activity"/>
    <property type="evidence" value="ECO:0007669"/>
    <property type="project" value="UniProtKB-KW"/>
</dbReference>
<evidence type="ECO:0000259" key="2">
    <source>
        <dbReference type="Pfam" id="PF01757"/>
    </source>
</evidence>
<dbReference type="InterPro" id="IPR050879">
    <property type="entry name" value="Acyltransferase_3"/>
</dbReference>
<comment type="caution">
    <text evidence="4">The sequence shown here is derived from an EMBL/GenBank/DDBJ whole genome shotgun (WGS) entry which is preliminary data.</text>
</comment>